<evidence type="ECO:0000313" key="1">
    <source>
        <dbReference type="EMBL" id="KAK2950982.1"/>
    </source>
</evidence>
<protein>
    <submittedName>
        <fullName evidence="1">Uncharacterized protein</fullName>
    </submittedName>
</protein>
<evidence type="ECO:0000313" key="2">
    <source>
        <dbReference type="Proteomes" id="UP001281761"/>
    </source>
</evidence>
<dbReference type="Proteomes" id="UP001281761">
    <property type="component" value="Unassembled WGS sequence"/>
</dbReference>
<sequence length="1345" mass="143195">MLPLVDIDGNLDSTIMSHSLFETSEEKNTRLHSERDGGDEICVIGSSLDVSSVHFPIGSGPLFSFGMQNEERSDFDLANVRINTMLTSSSLLNVTSQRTPLSENENRFGSVMQQEIVGCCVSHCSNHDSGTTMLDVNFGGDLRSLNTSFSSCIRQSNAVESYANKNYTNKQRLTWLDASTVTSATFTLCTFREMTGAFGNSYGGAAILIFNIAASLSITQCSFHRCNVTAQNDDGGAIFVRLPDSSNNTLKVEKSSFTECKTIGESANHGGSIFTREPKQLSITNSFFEKGKAQYDSAVTIYSSSISVFSNCSFVDCETLNRGTLGFYYNATISKLAYLCFRGCSSRDQPSSKDIYFHNLTLPSVSSKITNCDSTSGAPNVYFLATNASDSTLVPQITSTPTIDTCKVTFSGATATVTVTTKEVIGGAMGILLEGCLVPRLVFVQFGVNGENSSIGTATMSSGANGILPSATYSLRSFVLPGDVGSQLFSASATLKDANTTAITVNGVMLLEGLYSMLVQSTGSPINISLTRTNSLTLTGDAPLYPSSATGRLDWSMQYTIIRVEHEKSGTVSAVRRTNTLTFTTPSEQARIASVISRSLNGAKDEVTIVLSGFSLPSGTGSIFVKPLDGPALVEGLVTVSKATQCSAVFSVGWDENSTHLAFARTYLVQSASSNSVSIVVDSGISFVVPSPPVITSFVLPADCSSDSFSMSVTGLNLPSLETFIVALSSSRSFEISFVDGTTGTGTIKAGLPSEIQFNTTYSIVSVTKGGEHVLLNQTSLTTPLGPTLETVTTALNASNKNNVILTLTGSRMMIGQHTLSFVEQGQSTPINVSVSIDTTTAGSGEEVVFGGSKLKYGTTYTISLLTSDTLHFALDGSLTFQTPDEPARIVGIWVELDSSGNTTSITVRGRRIAKGSYTVKLNSESGPSLVVSFVDEMSDERNSSVSSVSNFGESAVLSFDTTYSLFSVVPTSSPSSSLLIDANPKSFMISESARITDITIGSLSDALRTTATLTMTGQALQPNRDYEIHLSGVPKTSSSTAANIEPDVRTITIRTDSSNPTKCGSKDVVFYPHDSADLLFGYKYSVDSVSHGGSTLLQNADLSICTPSEPARLSCIESCSLTASKDVVVVIVKGFALKQDTASMIVKSEDGNEFESDGKIEVKSSSECWIRFKASWEENTTHLAFVKNYKLNVGKGGSNDLIITPDLAFTVPSGPIITSISAPLTCLSSSFSVGIVGTDLPIESGFTMELVEGFSFVVDFDTSTTGNGTISASLPDQDMMEHIYQQNTQIQITLDACVVQSELRGFAAKVFTTMLVPESEEAQEFANMQMPQYLTPAAGALFHL</sequence>
<comment type="caution">
    <text evidence="1">The sequence shown here is derived from an EMBL/GenBank/DDBJ whole genome shotgun (WGS) entry which is preliminary data.</text>
</comment>
<gene>
    <name evidence="1" type="ORF">BLNAU_14060</name>
</gene>
<proteinExistence type="predicted"/>
<accession>A0ABQ9XK47</accession>
<dbReference type="EMBL" id="JARBJD010000126">
    <property type="protein sequence ID" value="KAK2950982.1"/>
    <property type="molecule type" value="Genomic_DNA"/>
</dbReference>
<organism evidence="1 2">
    <name type="scientific">Blattamonas nauphoetae</name>
    <dbReference type="NCBI Taxonomy" id="2049346"/>
    <lineage>
        <taxon>Eukaryota</taxon>
        <taxon>Metamonada</taxon>
        <taxon>Preaxostyla</taxon>
        <taxon>Oxymonadida</taxon>
        <taxon>Blattamonas</taxon>
    </lineage>
</organism>
<keyword evidence="2" id="KW-1185">Reference proteome</keyword>
<reference evidence="1 2" key="1">
    <citation type="journal article" date="2022" name="bioRxiv">
        <title>Genomics of Preaxostyla Flagellates Illuminates Evolutionary Transitions and the Path Towards Mitochondrial Loss.</title>
        <authorList>
            <person name="Novak L.V.F."/>
            <person name="Treitli S.C."/>
            <person name="Pyrih J."/>
            <person name="Halakuc P."/>
            <person name="Pipaliya S.V."/>
            <person name="Vacek V."/>
            <person name="Brzon O."/>
            <person name="Soukal P."/>
            <person name="Eme L."/>
            <person name="Dacks J.B."/>
            <person name="Karnkowska A."/>
            <person name="Elias M."/>
            <person name="Hampl V."/>
        </authorList>
    </citation>
    <scope>NUCLEOTIDE SEQUENCE [LARGE SCALE GENOMIC DNA]</scope>
    <source>
        <strain evidence="1">NAU3</strain>
        <tissue evidence="1">Gut</tissue>
    </source>
</reference>
<name>A0ABQ9XK47_9EUKA</name>